<evidence type="ECO:0000259" key="3">
    <source>
        <dbReference type="Pfam" id="PF10145"/>
    </source>
</evidence>
<dbReference type="PANTHER" id="PTHR37813:SF1">
    <property type="entry name" value="FELS-2 PROPHAGE PROTEIN"/>
    <property type="match status" value="1"/>
</dbReference>
<comment type="caution">
    <text evidence="4">The sequence shown here is derived from an EMBL/GenBank/DDBJ whole genome shotgun (WGS) entry which is preliminary data.</text>
</comment>
<dbReference type="RefSeq" id="WP_160647547.1">
    <property type="nucleotide sequence ID" value="NZ_SIJB01000038.1"/>
</dbReference>
<dbReference type="AlphaFoldDB" id="A0A6N9Q7V1"/>
<proteinExistence type="predicted"/>
<evidence type="ECO:0000256" key="2">
    <source>
        <dbReference type="SAM" id="Phobius"/>
    </source>
</evidence>
<keyword evidence="2" id="KW-1133">Transmembrane helix</keyword>
<keyword evidence="2" id="KW-0472">Membrane</keyword>
<keyword evidence="2" id="KW-0812">Transmembrane</keyword>
<accession>A0A6N9Q7V1</accession>
<feature type="domain" description="Phage tail tape measure protein" evidence="3">
    <location>
        <begin position="215"/>
        <end position="404"/>
    </location>
</feature>
<evidence type="ECO:0000313" key="5">
    <source>
        <dbReference type="Proteomes" id="UP000448943"/>
    </source>
</evidence>
<keyword evidence="1" id="KW-1188">Viral release from host cell</keyword>
<reference evidence="4 5" key="1">
    <citation type="submission" date="2019-01" db="EMBL/GenBank/DDBJ databases">
        <title>Chengkuizengella sp. nov., isolated from deep-sea sediment of East Pacific Ocean.</title>
        <authorList>
            <person name="Yang J."/>
            <person name="Lai Q."/>
            <person name="Shao Z."/>
        </authorList>
    </citation>
    <scope>NUCLEOTIDE SEQUENCE [LARGE SCALE GENOMIC DNA]</scope>
    <source>
        <strain evidence="4 5">YPA3-1-1</strain>
    </source>
</reference>
<protein>
    <submittedName>
        <fullName evidence="4">Phage tail tape measure protein</fullName>
    </submittedName>
</protein>
<dbReference type="Pfam" id="PF10145">
    <property type="entry name" value="PhageMin_Tail"/>
    <property type="match status" value="1"/>
</dbReference>
<dbReference type="OrthoDB" id="90760at2"/>
<dbReference type="Gene3D" id="1.10.287.1490">
    <property type="match status" value="1"/>
</dbReference>
<feature type="transmembrane region" description="Helical" evidence="2">
    <location>
        <begin position="553"/>
        <end position="571"/>
    </location>
</feature>
<dbReference type="InterPro" id="IPR010090">
    <property type="entry name" value="Phage_tape_meas"/>
</dbReference>
<evidence type="ECO:0000313" key="4">
    <source>
        <dbReference type="EMBL" id="NBI30733.1"/>
    </source>
</evidence>
<dbReference type="Gene3D" id="1.20.120.20">
    <property type="entry name" value="Apolipoprotein"/>
    <property type="match status" value="1"/>
</dbReference>
<keyword evidence="5" id="KW-1185">Reference proteome</keyword>
<dbReference type="EMBL" id="SIJB01000038">
    <property type="protein sequence ID" value="NBI30733.1"/>
    <property type="molecule type" value="Genomic_DNA"/>
</dbReference>
<name>A0A6N9Q7V1_9BACL</name>
<dbReference type="PANTHER" id="PTHR37813">
    <property type="entry name" value="FELS-2 PROPHAGE PROTEIN"/>
    <property type="match status" value="1"/>
</dbReference>
<sequence>MEEVGSLKVNLGLDSADFTKNITDINRKLKVVESEFKVASTSVDGFGSSVDDLKSQSEHLSTKLQLQAKKVEALRDKYEESVKVKGEEAKETENLLIRYNKTKAFMNSMQKELDKVNGKIDDLTNSWSNLSKKLAQVSDSMKAAGDKLKDVGETLAKYVTLPLTALSVGSLKVADDFDAAQDKIQAQLGLTAKEAEKHGEIVEGVWKDAYGDNLDEVSKNVALVARTFDDLPTDKIENITEQGYIMQDAFGVDIADSVRSAKVLMDKFAYSSELAFDYIFKGYQKNLDYSGEFLDSINEYSTYFDELGFKGEEMFDIFYSGAESGVFQLDKVGDGIKEFAQRAKDSGDSTKNAFEGLNLNAEEMMDSFNEGGVVAQKAFKQVVTALQSVEDKTKKNQITTDLFGTQYEDLGKEAFNAMLKVEHKFGDVEGATKKAGETLHANFGTDLKTFWREFQKSLVPVGEVLIQMARDWIPPITSAISSLANWFKALSPAIQKVVIVLGGFAAAIGPVLVVIGTLVSSIGSILGAITPVVTTIGGAGGLSAVLAAITGPIGIAVAAIGGLIGILTLLYKKNERFRNGVKKSWEDIKGVFNITLGFISDIVQKFMGAITEFFNRQLEKIKGFWNENVEGIMDIVEFHFGYISGMIEVSMSYIQLIFTTVWPIIEGIVKMAWESIKFIITNVLDVILGIIKTFIQLFQGDWEGAWNTVKETVMNIWENIKNYFSSLGSILFNIGEDIMQGLVDGIGNMRDKVMNKAKSIANAVKNTIKDALNINSPSKVMMDLGQWIPIGLAEGMERNMNAVIGATNNMAQATIPRGPNFGQNEQISNATNKNYSTNVTNHFHMPVDSPSQIARKQQQSLRQLALEWGMR</sequence>
<organism evidence="4 5">
    <name type="scientific">Chengkuizengella marina</name>
    <dbReference type="NCBI Taxonomy" id="2507566"/>
    <lineage>
        <taxon>Bacteria</taxon>
        <taxon>Bacillati</taxon>
        <taxon>Bacillota</taxon>
        <taxon>Bacilli</taxon>
        <taxon>Bacillales</taxon>
        <taxon>Paenibacillaceae</taxon>
        <taxon>Chengkuizengella</taxon>
    </lineage>
</organism>
<evidence type="ECO:0000256" key="1">
    <source>
        <dbReference type="ARBA" id="ARBA00022612"/>
    </source>
</evidence>
<feature type="transmembrane region" description="Helical" evidence="2">
    <location>
        <begin position="525"/>
        <end position="547"/>
    </location>
</feature>
<feature type="transmembrane region" description="Helical" evidence="2">
    <location>
        <begin position="497"/>
        <end position="518"/>
    </location>
</feature>
<dbReference type="Proteomes" id="UP000448943">
    <property type="component" value="Unassembled WGS sequence"/>
</dbReference>
<dbReference type="NCBIfam" id="TIGR01760">
    <property type="entry name" value="tape_meas_TP901"/>
    <property type="match status" value="1"/>
</dbReference>
<gene>
    <name evidence="4" type="ORF">ERL59_17420</name>
</gene>
<dbReference type="SUPFAM" id="SSF57997">
    <property type="entry name" value="Tropomyosin"/>
    <property type="match status" value="1"/>
</dbReference>